<accession>A0A6V8KSM2</accession>
<feature type="transmembrane region" description="Helical" evidence="8">
    <location>
        <begin position="137"/>
        <end position="157"/>
    </location>
</feature>
<keyword evidence="5 8" id="KW-1133">Transmembrane helix</keyword>
<keyword evidence="2" id="KW-0813">Transport</keyword>
<feature type="transmembrane region" description="Helical" evidence="8">
    <location>
        <begin position="78"/>
        <end position="96"/>
    </location>
</feature>
<dbReference type="PANTHER" id="PTHR23517">
    <property type="entry name" value="RESISTANCE PROTEIN MDTM, PUTATIVE-RELATED-RELATED"/>
    <property type="match status" value="1"/>
</dbReference>
<evidence type="ECO:0000256" key="1">
    <source>
        <dbReference type="ARBA" id="ARBA00004651"/>
    </source>
</evidence>
<feature type="transmembrane region" description="Helical" evidence="8">
    <location>
        <begin position="354"/>
        <end position="377"/>
    </location>
</feature>
<dbReference type="PANTHER" id="PTHR23517:SF2">
    <property type="entry name" value="MULTIDRUG RESISTANCE PROTEIN MDTH"/>
    <property type="match status" value="1"/>
</dbReference>
<protein>
    <submittedName>
        <fullName evidence="10">MFS transporter</fullName>
    </submittedName>
</protein>
<dbReference type="Proteomes" id="UP000482960">
    <property type="component" value="Unassembled WGS sequence"/>
</dbReference>
<dbReference type="AlphaFoldDB" id="A0A6V8KSM2"/>
<evidence type="ECO:0000256" key="6">
    <source>
        <dbReference type="ARBA" id="ARBA00023136"/>
    </source>
</evidence>
<dbReference type="RefSeq" id="WP_173072877.1">
    <property type="nucleotide sequence ID" value="NZ_BAABJB010000008.1"/>
</dbReference>
<comment type="subcellular location">
    <subcellularLocation>
        <location evidence="1">Cell membrane</location>
        <topology evidence="1">Multi-pass membrane protein</topology>
    </subcellularLocation>
</comment>
<gene>
    <name evidence="10" type="ORF">Prum_000620</name>
</gene>
<feature type="transmembrane region" description="Helical" evidence="8">
    <location>
        <begin position="169"/>
        <end position="188"/>
    </location>
</feature>
<evidence type="ECO:0000313" key="10">
    <source>
        <dbReference type="EMBL" id="GFJ86420.1"/>
    </source>
</evidence>
<dbReference type="InterPro" id="IPR050171">
    <property type="entry name" value="MFS_Transporters"/>
</dbReference>
<dbReference type="PROSITE" id="PS50850">
    <property type="entry name" value="MFS"/>
    <property type="match status" value="1"/>
</dbReference>
<feature type="transmembrane region" description="Helical" evidence="8">
    <location>
        <begin position="286"/>
        <end position="307"/>
    </location>
</feature>
<evidence type="ECO:0000313" key="11">
    <source>
        <dbReference type="Proteomes" id="UP000482960"/>
    </source>
</evidence>
<name>A0A6V8KSM2_9ACTN</name>
<dbReference type="InterPro" id="IPR011701">
    <property type="entry name" value="MFS"/>
</dbReference>
<feature type="transmembrane region" description="Helical" evidence="8">
    <location>
        <begin position="222"/>
        <end position="249"/>
    </location>
</feature>
<reference evidence="10 11" key="2">
    <citation type="submission" date="2020-03" db="EMBL/GenBank/DDBJ databases">
        <authorList>
            <person name="Ichikawa N."/>
            <person name="Kimura A."/>
            <person name="Kitahashi Y."/>
            <person name="Uohara A."/>
        </authorList>
    </citation>
    <scope>NUCLEOTIDE SEQUENCE [LARGE SCALE GENOMIC DNA]</scope>
    <source>
        <strain evidence="10 11">NBRC 108638</strain>
    </source>
</reference>
<feature type="transmembrane region" description="Helical" evidence="8">
    <location>
        <begin position="255"/>
        <end position="274"/>
    </location>
</feature>
<organism evidence="10 11">
    <name type="scientific">Phytohabitans rumicis</name>
    <dbReference type="NCBI Taxonomy" id="1076125"/>
    <lineage>
        <taxon>Bacteria</taxon>
        <taxon>Bacillati</taxon>
        <taxon>Actinomycetota</taxon>
        <taxon>Actinomycetes</taxon>
        <taxon>Micromonosporales</taxon>
        <taxon>Micromonosporaceae</taxon>
    </lineage>
</organism>
<evidence type="ECO:0000256" key="5">
    <source>
        <dbReference type="ARBA" id="ARBA00022989"/>
    </source>
</evidence>
<keyword evidence="3" id="KW-1003">Cell membrane</keyword>
<feature type="compositionally biased region" description="Pro residues" evidence="7">
    <location>
        <begin position="416"/>
        <end position="427"/>
    </location>
</feature>
<feature type="transmembrane region" description="Helical" evidence="8">
    <location>
        <begin position="12"/>
        <end position="37"/>
    </location>
</feature>
<feature type="domain" description="Major facilitator superfamily (MFS) profile" evidence="9">
    <location>
        <begin position="11"/>
        <end position="408"/>
    </location>
</feature>
<sequence>MLSTVLPARREARWILVGTLLSAVGRGLTLPFLYIYLTEVRGLAGGTAGLAVGWMGAVGLALSLVGGTLIDRFGARRVLLPSWALLIAGSVCLALVQSAWQAFAVLTVFGVGNAAVWSGQSTVLATLTSEGERQRTFGLHFTMINLGIGVGGLISGVLVDVARPSTFQLIYLLDAASYLVPATILLAMPAVGGRIARPAPAAAHQIRGGYAQVLRHRPFRRLIVFALVLTTCGYAQIEVGFPAFATVAAQVSPRVVGWALAANAFTIVVAQLFVLRAIDGRSRTRILAVVCVIFACAWLVLGGAGLVADDNTLLASAGVIGCAWIFSLGETLLSPVMPALTNALATDELRGRYNAMNSVVFGLSGIIGPISAGPLIGAGRGDVWVLLVVGGCLVASVLALSTRRLLTPAQDGRTPPQHPAVPEPSAV</sequence>
<feature type="transmembrane region" description="Helical" evidence="8">
    <location>
        <begin position="383"/>
        <end position="400"/>
    </location>
</feature>
<dbReference type="InterPro" id="IPR036259">
    <property type="entry name" value="MFS_trans_sf"/>
</dbReference>
<dbReference type="InterPro" id="IPR020846">
    <property type="entry name" value="MFS_dom"/>
</dbReference>
<keyword evidence="11" id="KW-1185">Reference proteome</keyword>
<feature type="region of interest" description="Disordered" evidence="7">
    <location>
        <begin position="408"/>
        <end position="427"/>
    </location>
</feature>
<reference evidence="10 11" key="1">
    <citation type="submission" date="2020-03" db="EMBL/GenBank/DDBJ databases">
        <title>Whole genome shotgun sequence of Phytohabitans rumicis NBRC 108638.</title>
        <authorList>
            <person name="Komaki H."/>
            <person name="Tamura T."/>
        </authorList>
    </citation>
    <scope>NUCLEOTIDE SEQUENCE [LARGE SCALE GENOMIC DNA]</scope>
    <source>
        <strain evidence="10 11">NBRC 108638</strain>
    </source>
</reference>
<proteinExistence type="predicted"/>
<evidence type="ECO:0000256" key="2">
    <source>
        <dbReference type="ARBA" id="ARBA00022448"/>
    </source>
</evidence>
<feature type="transmembrane region" description="Helical" evidence="8">
    <location>
        <begin position="43"/>
        <end position="66"/>
    </location>
</feature>
<keyword evidence="4 8" id="KW-0812">Transmembrane</keyword>
<keyword evidence="6 8" id="KW-0472">Membrane</keyword>
<dbReference type="Gene3D" id="1.20.1250.20">
    <property type="entry name" value="MFS general substrate transporter like domains"/>
    <property type="match status" value="1"/>
</dbReference>
<evidence type="ECO:0000256" key="4">
    <source>
        <dbReference type="ARBA" id="ARBA00022692"/>
    </source>
</evidence>
<evidence type="ECO:0000256" key="3">
    <source>
        <dbReference type="ARBA" id="ARBA00022475"/>
    </source>
</evidence>
<dbReference type="EMBL" id="BLPG01000001">
    <property type="protein sequence ID" value="GFJ86420.1"/>
    <property type="molecule type" value="Genomic_DNA"/>
</dbReference>
<feature type="transmembrane region" description="Helical" evidence="8">
    <location>
        <begin position="102"/>
        <end position="125"/>
    </location>
</feature>
<evidence type="ECO:0000256" key="8">
    <source>
        <dbReference type="SAM" id="Phobius"/>
    </source>
</evidence>
<evidence type="ECO:0000259" key="9">
    <source>
        <dbReference type="PROSITE" id="PS50850"/>
    </source>
</evidence>
<dbReference type="GO" id="GO:0005886">
    <property type="term" value="C:plasma membrane"/>
    <property type="evidence" value="ECO:0007669"/>
    <property type="project" value="UniProtKB-SubCell"/>
</dbReference>
<dbReference type="GO" id="GO:0022857">
    <property type="term" value="F:transmembrane transporter activity"/>
    <property type="evidence" value="ECO:0007669"/>
    <property type="project" value="InterPro"/>
</dbReference>
<evidence type="ECO:0000256" key="7">
    <source>
        <dbReference type="SAM" id="MobiDB-lite"/>
    </source>
</evidence>
<dbReference type="Pfam" id="PF07690">
    <property type="entry name" value="MFS_1"/>
    <property type="match status" value="1"/>
</dbReference>
<comment type="caution">
    <text evidence="10">The sequence shown here is derived from an EMBL/GenBank/DDBJ whole genome shotgun (WGS) entry which is preliminary data.</text>
</comment>
<dbReference type="SUPFAM" id="SSF103473">
    <property type="entry name" value="MFS general substrate transporter"/>
    <property type="match status" value="1"/>
</dbReference>